<organism evidence="1 2">
    <name type="scientific">Calocera cornea HHB12733</name>
    <dbReference type="NCBI Taxonomy" id="1353952"/>
    <lineage>
        <taxon>Eukaryota</taxon>
        <taxon>Fungi</taxon>
        <taxon>Dikarya</taxon>
        <taxon>Basidiomycota</taxon>
        <taxon>Agaricomycotina</taxon>
        <taxon>Dacrymycetes</taxon>
        <taxon>Dacrymycetales</taxon>
        <taxon>Dacrymycetaceae</taxon>
        <taxon>Calocera</taxon>
    </lineage>
</organism>
<name>A0A165E3T3_9BASI</name>
<dbReference type="AlphaFoldDB" id="A0A165E3T3"/>
<feature type="non-terminal residue" evidence="1">
    <location>
        <position position="1"/>
    </location>
</feature>
<dbReference type="GO" id="GO:0005634">
    <property type="term" value="C:nucleus"/>
    <property type="evidence" value="ECO:0007669"/>
    <property type="project" value="TreeGrafter"/>
</dbReference>
<dbReference type="STRING" id="1353952.A0A165E3T3"/>
<proteinExistence type="predicted"/>
<dbReference type="OrthoDB" id="10264707at2759"/>
<feature type="non-terminal residue" evidence="1">
    <location>
        <position position="66"/>
    </location>
</feature>
<dbReference type="EMBL" id="KV424023">
    <property type="protein sequence ID" value="KZT54042.1"/>
    <property type="molecule type" value="Genomic_DNA"/>
</dbReference>
<evidence type="ECO:0000313" key="2">
    <source>
        <dbReference type="Proteomes" id="UP000076842"/>
    </source>
</evidence>
<evidence type="ECO:0000313" key="1">
    <source>
        <dbReference type="EMBL" id="KZT54042.1"/>
    </source>
</evidence>
<dbReference type="Gene3D" id="3.40.630.30">
    <property type="match status" value="1"/>
</dbReference>
<dbReference type="InParanoid" id="A0A165E3T3"/>
<evidence type="ECO:0008006" key="3">
    <source>
        <dbReference type="Google" id="ProtNLM"/>
    </source>
</evidence>
<gene>
    <name evidence="1" type="ORF">CALCODRAFT_412476</name>
</gene>
<protein>
    <recommendedName>
        <fullName evidence="3">N-acetyltransferase domain-containing protein</fullName>
    </recommendedName>
</protein>
<dbReference type="InterPro" id="IPR052742">
    <property type="entry name" value="Mito_N-acetyltransferase"/>
</dbReference>
<sequence>LQGYVASVYNLVYANNTASLKIWDQLGFTRAGLISRAGWMRRTDGDGEESVDAVVFWKGLSLISDE</sequence>
<dbReference type="PANTHER" id="PTHR43138">
    <property type="entry name" value="ACETYLTRANSFERASE, GNAT FAMILY"/>
    <property type="match status" value="1"/>
</dbReference>
<reference evidence="1 2" key="1">
    <citation type="journal article" date="2016" name="Mol. Biol. Evol.">
        <title>Comparative Genomics of Early-Diverging Mushroom-Forming Fungi Provides Insights into the Origins of Lignocellulose Decay Capabilities.</title>
        <authorList>
            <person name="Nagy L.G."/>
            <person name="Riley R."/>
            <person name="Tritt A."/>
            <person name="Adam C."/>
            <person name="Daum C."/>
            <person name="Floudas D."/>
            <person name="Sun H."/>
            <person name="Yadav J.S."/>
            <person name="Pangilinan J."/>
            <person name="Larsson K.H."/>
            <person name="Matsuura K."/>
            <person name="Barry K."/>
            <person name="Labutti K."/>
            <person name="Kuo R."/>
            <person name="Ohm R.A."/>
            <person name="Bhattacharya S.S."/>
            <person name="Shirouzu T."/>
            <person name="Yoshinaga Y."/>
            <person name="Martin F.M."/>
            <person name="Grigoriev I.V."/>
            <person name="Hibbett D.S."/>
        </authorList>
    </citation>
    <scope>NUCLEOTIDE SEQUENCE [LARGE SCALE GENOMIC DNA]</scope>
    <source>
        <strain evidence="1 2">HHB12733</strain>
    </source>
</reference>
<dbReference type="PANTHER" id="PTHR43138:SF1">
    <property type="entry name" value="N-ACETYLTRANSFERASE ACA1"/>
    <property type="match status" value="1"/>
</dbReference>
<keyword evidence="2" id="KW-1185">Reference proteome</keyword>
<accession>A0A165E3T3</accession>
<dbReference type="Proteomes" id="UP000076842">
    <property type="component" value="Unassembled WGS sequence"/>
</dbReference>